<proteinExistence type="predicted"/>
<evidence type="ECO:0000313" key="7">
    <source>
        <dbReference type="Proteomes" id="UP001107558"/>
    </source>
</evidence>
<feature type="transmembrane region" description="Helical" evidence="5">
    <location>
        <begin position="169"/>
        <end position="188"/>
    </location>
</feature>
<evidence type="ECO:0000256" key="1">
    <source>
        <dbReference type="ARBA" id="ARBA00004141"/>
    </source>
</evidence>
<protein>
    <submittedName>
        <fullName evidence="6">Uncharacterized protein</fullName>
    </submittedName>
</protein>
<evidence type="ECO:0000313" key="6">
    <source>
        <dbReference type="EMBL" id="KAG5671767.1"/>
    </source>
</evidence>
<feature type="transmembrane region" description="Helical" evidence="5">
    <location>
        <begin position="341"/>
        <end position="359"/>
    </location>
</feature>
<evidence type="ECO:0000256" key="5">
    <source>
        <dbReference type="SAM" id="Phobius"/>
    </source>
</evidence>
<reference evidence="6" key="1">
    <citation type="submission" date="2021-03" db="EMBL/GenBank/DDBJ databases">
        <title>Chromosome level genome of the anhydrobiotic midge Polypedilum vanderplanki.</title>
        <authorList>
            <person name="Yoshida Y."/>
            <person name="Kikawada T."/>
            <person name="Gusev O."/>
        </authorList>
    </citation>
    <scope>NUCLEOTIDE SEQUENCE</scope>
    <source>
        <strain evidence="6">NIAS01</strain>
        <tissue evidence="6">Whole body or cell culture</tissue>
    </source>
</reference>
<dbReference type="Proteomes" id="UP001107558">
    <property type="component" value="Chromosome 3"/>
</dbReference>
<sequence>MADSDFIGKFLGPFGKFQLRSTLLIYLVKIPSAWFMACLIFTAKSPPAGEIFCAPPSNISNDFSVSQWIKAAHKEKFNRVENEKSYDFCTIYNDSVSRYLDHSYSEPNYLMKCTEFEERPSYISIITQYQLFCSREALVALTQSFHLLGVLIGGIIANYMLKSISPRRVMLAGYISQIFLGIATGYSPTYLLHIFFRCAVAATCSLQCIGIMTLSDITSGKYRVAIVCLFEQFWSIGVILLPLSGFFSTWSLVYVSITLPTFILIFLYPLIPDSPRWLIKHGKVDEALKVMLMTARINGKTDFTKQELESKLQSLATDALNDPPEPSYWSIWQGNFAHKKALFVAHIGWSVYLMLYFASLLHVRAMGRNYLHVNTIIAGLSEIIGTFIGLFLILNTSKKWIWTSVLNLIASLVEFSANFVPDTISPFHRMMIYMFTSMTAKTTTSTSLSLFITCTTELVSKEKKKICNYSGVSCSRTLVMIAPFIGYFVIYGQLVPQNIMGTMNVVISLLIMTCIDTPRTIPKQQKNQSNLPNELQKSEVISGDKELTHNDVIVVEKESTRM</sequence>
<dbReference type="GO" id="GO:0016020">
    <property type="term" value="C:membrane"/>
    <property type="evidence" value="ECO:0007669"/>
    <property type="project" value="UniProtKB-SubCell"/>
</dbReference>
<organism evidence="6 7">
    <name type="scientific">Polypedilum vanderplanki</name>
    <name type="common">Sleeping chironomid midge</name>
    <dbReference type="NCBI Taxonomy" id="319348"/>
    <lineage>
        <taxon>Eukaryota</taxon>
        <taxon>Metazoa</taxon>
        <taxon>Ecdysozoa</taxon>
        <taxon>Arthropoda</taxon>
        <taxon>Hexapoda</taxon>
        <taxon>Insecta</taxon>
        <taxon>Pterygota</taxon>
        <taxon>Neoptera</taxon>
        <taxon>Endopterygota</taxon>
        <taxon>Diptera</taxon>
        <taxon>Nematocera</taxon>
        <taxon>Chironomoidea</taxon>
        <taxon>Chironomidae</taxon>
        <taxon>Chironominae</taxon>
        <taxon>Polypedilum</taxon>
        <taxon>Polypedilum</taxon>
    </lineage>
</organism>
<evidence type="ECO:0000256" key="4">
    <source>
        <dbReference type="ARBA" id="ARBA00023136"/>
    </source>
</evidence>
<evidence type="ECO:0000256" key="3">
    <source>
        <dbReference type="ARBA" id="ARBA00022989"/>
    </source>
</evidence>
<keyword evidence="4 5" id="KW-0472">Membrane</keyword>
<comment type="caution">
    <text evidence="6">The sequence shown here is derived from an EMBL/GenBank/DDBJ whole genome shotgun (WGS) entry which is preliminary data.</text>
</comment>
<evidence type="ECO:0000256" key="2">
    <source>
        <dbReference type="ARBA" id="ARBA00022692"/>
    </source>
</evidence>
<gene>
    <name evidence="6" type="ORF">PVAND_001945</name>
</gene>
<dbReference type="OrthoDB" id="3936150at2759"/>
<dbReference type="EMBL" id="JADBJN010000003">
    <property type="protein sequence ID" value="KAG5671767.1"/>
    <property type="molecule type" value="Genomic_DNA"/>
</dbReference>
<keyword evidence="3 5" id="KW-1133">Transmembrane helix</keyword>
<feature type="transmembrane region" description="Helical" evidence="5">
    <location>
        <begin position="496"/>
        <end position="515"/>
    </location>
</feature>
<dbReference type="Pfam" id="PF00083">
    <property type="entry name" value="Sugar_tr"/>
    <property type="match status" value="1"/>
</dbReference>
<dbReference type="Gene3D" id="1.20.1250.20">
    <property type="entry name" value="MFS general substrate transporter like domains"/>
    <property type="match status" value="1"/>
</dbReference>
<name>A0A9J6BPW4_POLVA</name>
<feature type="transmembrane region" description="Helical" evidence="5">
    <location>
        <begin position="400"/>
        <end position="420"/>
    </location>
</feature>
<feature type="transmembrane region" description="Helical" evidence="5">
    <location>
        <begin position="466"/>
        <end position="490"/>
    </location>
</feature>
<feature type="transmembrane region" description="Helical" evidence="5">
    <location>
        <begin position="432"/>
        <end position="454"/>
    </location>
</feature>
<feature type="transmembrane region" description="Helical" evidence="5">
    <location>
        <begin position="252"/>
        <end position="271"/>
    </location>
</feature>
<comment type="subcellular location">
    <subcellularLocation>
        <location evidence="1">Membrane</location>
        <topology evidence="1">Multi-pass membrane protein</topology>
    </subcellularLocation>
</comment>
<dbReference type="InterPro" id="IPR005828">
    <property type="entry name" value="MFS_sugar_transport-like"/>
</dbReference>
<feature type="transmembrane region" description="Helical" evidence="5">
    <location>
        <begin position="137"/>
        <end position="157"/>
    </location>
</feature>
<feature type="transmembrane region" description="Helical" evidence="5">
    <location>
        <begin position="371"/>
        <end position="393"/>
    </location>
</feature>
<accession>A0A9J6BPW4</accession>
<feature type="transmembrane region" description="Helical" evidence="5">
    <location>
        <begin position="23"/>
        <end position="42"/>
    </location>
</feature>
<dbReference type="PANTHER" id="PTHR24064">
    <property type="entry name" value="SOLUTE CARRIER FAMILY 22 MEMBER"/>
    <property type="match status" value="1"/>
</dbReference>
<feature type="transmembrane region" description="Helical" evidence="5">
    <location>
        <begin position="224"/>
        <end position="246"/>
    </location>
</feature>
<keyword evidence="7" id="KW-1185">Reference proteome</keyword>
<dbReference type="AlphaFoldDB" id="A0A9J6BPW4"/>
<dbReference type="SUPFAM" id="SSF103473">
    <property type="entry name" value="MFS general substrate transporter"/>
    <property type="match status" value="1"/>
</dbReference>
<keyword evidence="2 5" id="KW-0812">Transmembrane</keyword>
<dbReference type="GO" id="GO:0022857">
    <property type="term" value="F:transmembrane transporter activity"/>
    <property type="evidence" value="ECO:0007669"/>
    <property type="project" value="InterPro"/>
</dbReference>
<dbReference type="InterPro" id="IPR036259">
    <property type="entry name" value="MFS_trans_sf"/>
</dbReference>